<dbReference type="Pfam" id="PF00270">
    <property type="entry name" value="DEAD"/>
    <property type="match status" value="1"/>
</dbReference>
<gene>
    <name evidence="10" type="ORF">SCF082_LOCUS23903</name>
</gene>
<comment type="caution">
    <text evidence="10">The sequence shown here is derived from an EMBL/GenBank/DDBJ whole genome shotgun (WGS) entry which is preliminary data.</text>
</comment>
<dbReference type="PANTHER" id="PTHR13710:SF108">
    <property type="entry name" value="ATP-DEPENDENT DNA HELICASE Q4"/>
    <property type="match status" value="1"/>
</dbReference>
<dbReference type="SMART" id="SM00487">
    <property type="entry name" value="DEXDc"/>
    <property type="match status" value="1"/>
</dbReference>
<evidence type="ECO:0000259" key="9">
    <source>
        <dbReference type="PROSITE" id="PS51194"/>
    </source>
</evidence>
<dbReference type="Pfam" id="PF00271">
    <property type="entry name" value="Helicase_C"/>
    <property type="match status" value="1"/>
</dbReference>
<dbReference type="EC" id="5.6.2.4" evidence="7"/>
<feature type="domain" description="Helicase ATP-binding" evidence="8">
    <location>
        <begin position="1"/>
        <end position="176"/>
    </location>
</feature>
<keyword evidence="4" id="KW-0347">Helicase</keyword>
<dbReference type="PROSITE" id="PS51192">
    <property type="entry name" value="HELICASE_ATP_BIND_1"/>
    <property type="match status" value="1"/>
</dbReference>
<evidence type="ECO:0000256" key="4">
    <source>
        <dbReference type="ARBA" id="ARBA00022806"/>
    </source>
</evidence>
<dbReference type="SUPFAM" id="SSF52540">
    <property type="entry name" value="P-loop containing nucleoside triphosphate hydrolases"/>
    <property type="match status" value="1"/>
</dbReference>
<feature type="domain" description="Helicase C-terminal" evidence="9">
    <location>
        <begin position="204"/>
        <end position="364"/>
    </location>
</feature>
<evidence type="ECO:0000313" key="11">
    <source>
        <dbReference type="Proteomes" id="UP001642464"/>
    </source>
</evidence>
<dbReference type="PROSITE" id="PS51194">
    <property type="entry name" value="HELICASE_CTER"/>
    <property type="match status" value="1"/>
</dbReference>
<keyword evidence="11" id="KW-1185">Reference proteome</keyword>
<dbReference type="InterPro" id="IPR011545">
    <property type="entry name" value="DEAD/DEAH_box_helicase_dom"/>
</dbReference>
<dbReference type="InterPro" id="IPR014001">
    <property type="entry name" value="Helicase_ATP-bd"/>
</dbReference>
<dbReference type="EMBL" id="CAXAMM010017546">
    <property type="protein sequence ID" value="CAK9041356.1"/>
    <property type="molecule type" value="Genomic_DNA"/>
</dbReference>
<dbReference type="PANTHER" id="PTHR13710">
    <property type="entry name" value="DNA HELICASE RECQ FAMILY MEMBER"/>
    <property type="match status" value="1"/>
</dbReference>
<dbReference type="SMART" id="SM00490">
    <property type="entry name" value="HELICc"/>
    <property type="match status" value="1"/>
</dbReference>
<evidence type="ECO:0000256" key="3">
    <source>
        <dbReference type="ARBA" id="ARBA00022801"/>
    </source>
</evidence>
<sequence length="572" mass="63300">MKRTLLLLATGSGKSLCYQLPAYLLREEGLTLVVSPLVSLMADQLARLPNCLRGAICSGQQSREAIREVMKAVRARLVDVLFVSPERLGMWSFDGYGLPPIALACIDEAHCVSEWSHNFRPDYLRLNEYLQGALKAETTGAVKAVKAARRVLALTATATKPTVSSVCEILKLETIVRADRSFALEELLAEESQIRIQRPNLTMDVRQVAVPWTREVWYYHGIHGAVDPKDSVVIYVWRRATADQLAKQLRPYVKGNISAYHSSMLPEARTAVQSNFMSGKIKVVVATVAFGMGLDKPDIRMVIHFGIPKSIENYIQETGRCARDGASGKCVALVSPKDYQMMRWLESGGGGGGTKTPLVRKLLMALLGDSKEYPRHILSKNAFLLAGGREEDLQAEDWQPYCVSLDEKLCAREMNCSLDELHSILAHWCRYAAGYVSLLSSFPTKLKLRFFRSDPADLAEVDPLLRQVLPLTKKVGPVYSLDTAKALATMGGTAGQLSNGLWQARGDEFSVEKADFGYLVSVVRPISQAQMEDWASQISSINVRARETAVEKLDCAFLALTKAAEARERQQA</sequence>
<keyword evidence="3" id="KW-0378">Hydrolase</keyword>
<dbReference type="InterPro" id="IPR001650">
    <property type="entry name" value="Helicase_C-like"/>
</dbReference>
<dbReference type="Proteomes" id="UP001642464">
    <property type="component" value="Unassembled WGS sequence"/>
</dbReference>
<name>A0ABP0LQ78_9DINO</name>
<dbReference type="NCBIfam" id="TIGR00614">
    <property type="entry name" value="recQ_fam"/>
    <property type="match status" value="1"/>
</dbReference>
<evidence type="ECO:0000256" key="5">
    <source>
        <dbReference type="ARBA" id="ARBA00022840"/>
    </source>
</evidence>
<dbReference type="Gene3D" id="3.40.50.300">
    <property type="entry name" value="P-loop containing nucleotide triphosphate hydrolases"/>
    <property type="match status" value="2"/>
</dbReference>
<evidence type="ECO:0000256" key="6">
    <source>
        <dbReference type="ARBA" id="ARBA00034617"/>
    </source>
</evidence>
<keyword evidence="5" id="KW-0067">ATP-binding</keyword>
<reference evidence="10 11" key="1">
    <citation type="submission" date="2024-02" db="EMBL/GenBank/DDBJ databases">
        <authorList>
            <person name="Chen Y."/>
            <person name="Shah S."/>
            <person name="Dougan E. K."/>
            <person name="Thang M."/>
            <person name="Chan C."/>
        </authorList>
    </citation>
    <scope>NUCLEOTIDE SEQUENCE [LARGE SCALE GENOMIC DNA]</scope>
</reference>
<evidence type="ECO:0000256" key="2">
    <source>
        <dbReference type="ARBA" id="ARBA00022741"/>
    </source>
</evidence>
<dbReference type="InterPro" id="IPR027417">
    <property type="entry name" value="P-loop_NTPase"/>
</dbReference>
<comment type="catalytic activity">
    <reaction evidence="6">
        <text>Couples ATP hydrolysis with the unwinding of duplex DNA by translocating in the 3'-5' direction.</text>
        <dbReference type="EC" id="5.6.2.4"/>
    </reaction>
</comment>
<evidence type="ECO:0000313" key="10">
    <source>
        <dbReference type="EMBL" id="CAK9041356.1"/>
    </source>
</evidence>
<evidence type="ECO:0000256" key="1">
    <source>
        <dbReference type="ARBA" id="ARBA00005446"/>
    </source>
</evidence>
<keyword evidence="2" id="KW-0547">Nucleotide-binding</keyword>
<organism evidence="10 11">
    <name type="scientific">Durusdinium trenchii</name>
    <dbReference type="NCBI Taxonomy" id="1381693"/>
    <lineage>
        <taxon>Eukaryota</taxon>
        <taxon>Sar</taxon>
        <taxon>Alveolata</taxon>
        <taxon>Dinophyceae</taxon>
        <taxon>Suessiales</taxon>
        <taxon>Symbiodiniaceae</taxon>
        <taxon>Durusdinium</taxon>
    </lineage>
</organism>
<dbReference type="InterPro" id="IPR004589">
    <property type="entry name" value="DNA_helicase_ATP-dep_RecQ"/>
</dbReference>
<proteinExistence type="inferred from homology"/>
<comment type="similarity">
    <text evidence="1">Belongs to the helicase family. RecQ subfamily.</text>
</comment>
<feature type="non-terminal residue" evidence="10">
    <location>
        <position position="572"/>
    </location>
</feature>
<evidence type="ECO:0000259" key="8">
    <source>
        <dbReference type="PROSITE" id="PS51192"/>
    </source>
</evidence>
<protein>
    <recommendedName>
        <fullName evidence="7">DNA 3'-5' helicase</fullName>
        <ecNumber evidence="7">5.6.2.4</ecNumber>
    </recommendedName>
</protein>
<accession>A0ABP0LQ78</accession>
<evidence type="ECO:0000256" key="7">
    <source>
        <dbReference type="ARBA" id="ARBA00034808"/>
    </source>
</evidence>